<keyword evidence="2" id="KW-1185">Reference proteome</keyword>
<evidence type="ECO:0000313" key="1">
    <source>
        <dbReference type="EMBL" id="KAK3219088.1"/>
    </source>
</evidence>
<organism evidence="1 2">
    <name type="scientific">Dipteronia sinensis</name>
    <dbReference type="NCBI Taxonomy" id="43782"/>
    <lineage>
        <taxon>Eukaryota</taxon>
        <taxon>Viridiplantae</taxon>
        <taxon>Streptophyta</taxon>
        <taxon>Embryophyta</taxon>
        <taxon>Tracheophyta</taxon>
        <taxon>Spermatophyta</taxon>
        <taxon>Magnoliopsida</taxon>
        <taxon>eudicotyledons</taxon>
        <taxon>Gunneridae</taxon>
        <taxon>Pentapetalae</taxon>
        <taxon>rosids</taxon>
        <taxon>malvids</taxon>
        <taxon>Sapindales</taxon>
        <taxon>Sapindaceae</taxon>
        <taxon>Hippocastanoideae</taxon>
        <taxon>Acereae</taxon>
        <taxon>Dipteronia</taxon>
    </lineage>
</organism>
<proteinExistence type="predicted"/>
<comment type="caution">
    <text evidence="1">The sequence shown here is derived from an EMBL/GenBank/DDBJ whole genome shotgun (WGS) entry which is preliminary data.</text>
</comment>
<sequence length="55" mass="6223">MPKRNGGQGIKKMKGMNQALLAKIGWLLLHNEDEFWVASLHASWNHSGPDRPIWG</sequence>
<name>A0AAE0AJ85_9ROSI</name>
<dbReference type="EMBL" id="JANJYJ010000004">
    <property type="protein sequence ID" value="KAK3219088.1"/>
    <property type="molecule type" value="Genomic_DNA"/>
</dbReference>
<accession>A0AAE0AJ85</accession>
<reference evidence="1" key="1">
    <citation type="journal article" date="2023" name="Plant J.">
        <title>Genome sequences and population genomics provide insights into the demographic history, inbreeding, and mutation load of two 'living fossil' tree species of Dipteronia.</title>
        <authorList>
            <person name="Feng Y."/>
            <person name="Comes H.P."/>
            <person name="Chen J."/>
            <person name="Zhu S."/>
            <person name="Lu R."/>
            <person name="Zhang X."/>
            <person name="Li P."/>
            <person name="Qiu J."/>
            <person name="Olsen K.M."/>
            <person name="Qiu Y."/>
        </authorList>
    </citation>
    <scope>NUCLEOTIDE SEQUENCE</scope>
    <source>
        <strain evidence="1">NBL</strain>
    </source>
</reference>
<gene>
    <name evidence="1" type="ORF">Dsin_013058</name>
</gene>
<protein>
    <submittedName>
        <fullName evidence="1">Uncharacterized protein</fullName>
    </submittedName>
</protein>
<evidence type="ECO:0000313" key="2">
    <source>
        <dbReference type="Proteomes" id="UP001281410"/>
    </source>
</evidence>
<dbReference type="AlphaFoldDB" id="A0AAE0AJ85"/>
<dbReference type="Proteomes" id="UP001281410">
    <property type="component" value="Unassembled WGS sequence"/>
</dbReference>